<dbReference type="AlphaFoldDB" id="A0A6G1CY01"/>
<dbReference type="EMBL" id="SPHZ02000007">
    <property type="protein sequence ID" value="KAF0905308.1"/>
    <property type="molecule type" value="Genomic_DNA"/>
</dbReference>
<reference evidence="2 3" key="1">
    <citation type="submission" date="2019-11" db="EMBL/GenBank/DDBJ databases">
        <title>Whole genome sequence of Oryza granulata.</title>
        <authorList>
            <person name="Li W."/>
        </authorList>
    </citation>
    <scope>NUCLEOTIDE SEQUENCE [LARGE SCALE GENOMIC DNA]</scope>
    <source>
        <strain evidence="3">cv. Menghai</strain>
        <tissue evidence="2">Leaf</tissue>
    </source>
</reference>
<evidence type="ECO:0008006" key="4">
    <source>
        <dbReference type="Google" id="ProtNLM"/>
    </source>
</evidence>
<feature type="compositionally biased region" description="Gly residues" evidence="1">
    <location>
        <begin position="1"/>
        <end position="10"/>
    </location>
</feature>
<name>A0A6G1CY01_9ORYZ</name>
<dbReference type="GO" id="GO:0004674">
    <property type="term" value="F:protein serine/threonine kinase activity"/>
    <property type="evidence" value="ECO:0007669"/>
    <property type="project" value="TreeGrafter"/>
</dbReference>
<evidence type="ECO:0000256" key="1">
    <source>
        <dbReference type="SAM" id="MobiDB-lite"/>
    </source>
</evidence>
<dbReference type="PANTHER" id="PTHR45998">
    <property type="entry name" value="SERINE/THREONINE-PROTEIN KINASE 16"/>
    <property type="match status" value="1"/>
</dbReference>
<evidence type="ECO:0000313" key="3">
    <source>
        <dbReference type="Proteomes" id="UP000479710"/>
    </source>
</evidence>
<dbReference type="InterPro" id="IPR052239">
    <property type="entry name" value="Ser/Thr-specific_kinases"/>
</dbReference>
<feature type="region of interest" description="Disordered" evidence="1">
    <location>
        <begin position="1"/>
        <end position="21"/>
    </location>
</feature>
<accession>A0A6G1CY01</accession>
<dbReference type="OrthoDB" id="1746963at2759"/>
<comment type="caution">
    <text evidence="2">The sequence shown here is derived from an EMBL/GenBank/DDBJ whole genome shotgun (WGS) entry which is preliminary data.</text>
</comment>
<dbReference type="PANTHER" id="PTHR45998:SF1">
    <property type="entry name" value="OS09G0237600 PROTEIN"/>
    <property type="match status" value="1"/>
</dbReference>
<proteinExistence type="predicted"/>
<organism evidence="2 3">
    <name type="scientific">Oryza meyeriana var. granulata</name>
    <dbReference type="NCBI Taxonomy" id="110450"/>
    <lineage>
        <taxon>Eukaryota</taxon>
        <taxon>Viridiplantae</taxon>
        <taxon>Streptophyta</taxon>
        <taxon>Embryophyta</taxon>
        <taxon>Tracheophyta</taxon>
        <taxon>Spermatophyta</taxon>
        <taxon>Magnoliopsida</taxon>
        <taxon>Liliopsida</taxon>
        <taxon>Poales</taxon>
        <taxon>Poaceae</taxon>
        <taxon>BOP clade</taxon>
        <taxon>Oryzoideae</taxon>
        <taxon>Oryzeae</taxon>
        <taxon>Oryzinae</taxon>
        <taxon>Oryza</taxon>
        <taxon>Oryza meyeriana</taxon>
    </lineage>
</organism>
<keyword evidence="3" id="KW-1185">Reference proteome</keyword>
<sequence length="115" mass="12537">MESIYGGSGAGAVRAQPSTNKSDGTYTLKKVLIQNDPHLEQVRQEIRVSSQLSHPNLLPLLENAIITVKEKKSFEGRDVAAVPSNVGPADNEMHWPLGITEVALTDARSFVRKNT</sequence>
<dbReference type="GO" id="GO:0005737">
    <property type="term" value="C:cytoplasm"/>
    <property type="evidence" value="ECO:0007669"/>
    <property type="project" value="TreeGrafter"/>
</dbReference>
<protein>
    <recommendedName>
        <fullName evidence="4">Protein kinase domain-containing protein</fullName>
    </recommendedName>
</protein>
<dbReference type="Proteomes" id="UP000479710">
    <property type="component" value="Unassembled WGS sequence"/>
</dbReference>
<gene>
    <name evidence="2" type="ORF">E2562_003906</name>
</gene>
<evidence type="ECO:0000313" key="2">
    <source>
        <dbReference type="EMBL" id="KAF0905308.1"/>
    </source>
</evidence>
<dbReference type="Gene3D" id="3.30.200.20">
    <property type="entry name" value="Phosphorylase Kinase, domain 1"/>
    <property type="match status" value="1"/>
</dbReference>